<keyword evidence="5" id="KW-1185">Reference proteome</keyword>
<gene>
    <name evidence="4" type="ORF">Cri9333_4918</name>
</gene>
<evidence type="ECO:0000313" key="4">
    <source>
        <dbReference type="EMBL" id="AFZ15677.1"/>
    </source>
</evidence>
<proteinExistence type="predicted"/>
<accession>K9W7G0</accession>
<dbReference type="SMART" id="SM01027">
    <property type="entry name" value="Beta-Casp"/>
    <property type="match status" value="1"/>
</dbReference>
<feature type="domain" description="Metallo-beta-lactamase" evidence="2">
    <location>
        <begin position="259"/>
        <end position="467"/>
    </location>
</feature>
<evidence type="ECO:0000259" key="2">
    <source>
        <dbReference type="SMART" id="SM00849"/>
    </source>
</evidence>
<dbReference type="GO" id="GO:0004521">
    <property type="term" value="F:RNA endonuclease activity"/>
    <property type="evidence" value="ECO:0007669"/>
    <property type="project" value="TreeGrafter"/>
</dbReference>
<dbReference type="Pfam" id="PF07521">
    <property type="entry name" value="RMMBL"/>
    <property type="match status" value="1"/>
</dbReference>
<evidence type="ECO:0000313" key="5">
    <source>
        <dbReference type="Proteomes" id="UP000010472"/>
    </source>
</evidence>
<feature type="domain" description="Beta-Casp" evidence="3">
    <location>
        <begin position="479"/>
        <end position="603"/>
    </location>
</feature>
<dbReference type="Gene3D" id="3.60.15.10">
    <property type="entry name" value="Ribonuclease Z/Hydroxyacylglutathione hydrolase-like"/>
    <property type="match status" value="1"/>
</dbReference>
<name>K9W7G0_9CYAN</name>
<dbReference type="InterPro" id="IPR050698">
    <property type="entry name" value="MBL"/>
</dbReference>
<dbReference type="HOGENOM" id="CLU_330605_0_0_3"/>
<keyword evidence="4" id="KW-0614">Plasmid</keyword>
<evidence type="ECO:0000259" key="3">
    <source>
        <dbReference type="SMART" id="SM01027"/>
    </source>
</evidence>
<dbReference type="Pfam" id="PF10996">
    <property type="entry name" value="Beta-Casp"/>
    <property type="match status" value="1"/>
</dbReference>
<dbReference type="AlphaFoldDB" id="K9W7G0"/>
<organism evidence="4 5">
    <name type="scientific">Crinalium epipsammum PCC 9333</name>
    <dbReference type="NCBI Taxonomy" id="1173022"/>
    <lineage>
        <taxon>Bacteria</taxon>
        <taxon>Bacillati</taxon>
        <taxon>Cyanobacteriota</taxon>
        <taxon>Cyanophyceae</taxon>
        <taxon>Gomontiellales</taxon>
        <taxon>Gomontiellaceae</taxon>
        <taxon>Crinalium</taxon>
    </lineage>
</organism>
<dbReference type="Proteomes" id="UP000010472">
    <property type="component" value="Plasmid pCRI9333.05"/>
</dbReference>
<protein>
    <submittedName>
        <fullName evidence="4">Beta-lactamase domain protein</fullName>
    </submittedName>
</protein>
<dbReference type="InterPro" id="IPR022712">
    <property type="entry name" value="Beta_Casp"/>
</dbReference>
<dbReference type="InterPro" id="IPR011108">
    <property type="entry name" value="RMMBL"/>
</dbReference>
<dbReference type="InterPro" id="IPR001279">
    <property type="entry name" value="Metallo-B-lactamas"/>
</dbReference>
<dbReference type="SUPFAM" id="SSF56281">
    <property type="entry name" value="Metallo-hydrolase/oxidoreductase"/>
    <property type="match status" value="1"/>
</dbReference>
<dbReference type="Gene3D" id="3.40.50.10890">
    <property type="match status" value="1"/>
</dbReference>
<dbReference type="PANTHER" id="PTHR11203">
    <property type="entry name" value="CLEAVAGE AND POLYADENYLATION SPECIFICITY FACTOR FAMILY MEMBER"/>
    <property type="match status" value="1"/>
</dbReference>
<dbReference type="SMART" id="SM00849">
    <property type="entry name" value="Lactamase_B"/>
    <property type="match status" value="1"/>
</dbReference>
<dbReference type="GO" id="GO:0016787">
    <property type="term" value="F:hydrolase activity"/>
    <property type="evidence" value="ECO:0007669"/>
    <property type="project" value="UniProtKB-KW"/>
</dbReference>
<geneLocation type="plasmid" evidence="4 5">
    <name>pCRI9333.05</name>
</geneLocation>
<sequence length="822" mass="90964">MLNNFEMIVTGELHEDKLIVQGEKYKIKGSCNYTGTQQWRVVPATDSNGIISSLQIVGINESGDADSCKFLGRVVEYSKAGRILFKITRPGEKTLRITLIGGSPSIKPGQLLEVSAVLNCQQLQIIQVENTEIELDDVENALKPIDIEVNAATPLPELVNAVNQLKNKKLEFVAQAKAALENHTGIAQWNLATPVKRGKFFEWEVDQHGLNARVRVNEHTGIAQVWEFSTNNQIPLELEPDLEQDKLSVTPLGAARGIGASCFRVLIGPYEIVLDAGTRPKGDKPLPAFEYLRNPNLILISHAHQDHIGALPTFHKMFPACPMICTVGTRQIADVMLTDCLKIQQHNEDFQELFDENDLNQTIFQLQTKPVGVDFEPLPGLKVRFIHAGHILGAACIYIRYGERSLLYTGDYNTSNSRTTDGLRLADLPEADMLITESTYGADNHPNRKTQEQELLKAVAEVVSKGGNVLIPAFALGRAQEIILAIRTSALFHKLNIPVYVDGLVRAVTDVFIENINLLPASIQNFALQSEPFFNPDSHPPIIPIAHPKERPLAIAKPSVIIASSGMLSGGASVYYATTLLERDNAAVFISGYTDEESPGRFLQGLQQGDEIEFNNKKLVVKADIRRFNLSGHADKVGLTQVINRVNPKHLILIHGSMNALHELSRASDLKAKHLIHIPNVGEVIEYGTVPEQVSPLQLAKLHHKTEFEVKIAAEYDGAWIKIPADIIDTDPRWHHFSETGMLKAKWDGIALKLIPIMQHHLNVEAAALSGVDCCATCKFFQKKCCTSPDSPLYELQVDPHGKCLEFVSENKEVEIPDTEVI</sequence>
<dbReference type="EMBL" id="CP003625">
    <property type="protein sequence ID" value="AFZ15677.1"/>
    <property type="molecule type" value="Genomic_DNA"/>
</dbReference>
<reference evidence="4 5" key="1">
    <citation type="submission" date="2012-06" db="EMBL/GenBank/DDBJ databases">
        <title>Finished plasmid 5 of genome of Crinalium epipsammum PCC 9333.</title>
        <authorList>
            <consortium name="US DOE Joint Genome Institute"/>
            <person name="Gugger M."/>
            <person name="Coursin T."/>
            <person name="Rippka R."/>
            <person name="Tandeau De Marsac N."/>
            <person name="Huntemann M."/>
            <person name="Wei C.-L."/>
            <person name="Han J."/>
            <person name="Detter J.C."/>
            <person name="Han C."/>
            <person name="Tapia R."/>
            <person name="Davenport K."/>
            <person name="Daligault H."/>
            <person name="Erkkila T."/>
            <person name="Gu W."/>
            <person name="Munk A.C.C."/>
            <person name="Teshima H."/>
            <person name="Xu Y."/>
            <person name="Chain P."/>
            <person name="Chen A."/>
            <person name="Krypides N."/>
            <person name="Mavromatis K."/>
            <person name="Markowitz V."/>
            <person name="Szeto E."/>
            <person name="Ivanova N."/>
            <person name="Mikhailova N."/>
            <person name="Ovchinnikova G."/>
            <person name="Pagani I."/>
            <person name="Pati A."/>
            <person name="Goodwin L."/>
            <person name="Peters L."/>
            <person name="Pitluck S."/>
            <person name="Woyke T."/>
            <person name="Kerfeld C."/>
        </authorList>
    </citation>
    <scope>NUCLEOTIDE SEQUENCE [LARGE SCALE GENOMIC DNA]</scope>
    <source>
        <strain evidence="4 5">PCC 9333</strain>
        <plasmid evidence="5">Plasmid pCRI9333.05</plasmid>
    </source>
</reference>
<evidence type="ECO:0000256" key="1">
    <source>
        <dbReference type="ARBA" id="ARBA00022801"/>
    </source>
</evidence>
<dbReference type="KEGG" id="cep:Cri9333_4918"/>
<keyword evidence="1" id="KW-0378">Hydrolase</keyword>
<dbReference type="Pfam" id="PF16661">
    <property type="entry name" value="Lactamase_B_6"/>
    <property type="match status" value="1"/>
</dbReference>
<dbReference type="InterPro" id="IPR036866">
    <property type="entry name" value="RibonucZ/Hydroxyglut_hydro"/>
</dbReference>
<dbReference type="RefSeq" id="WP_015180057.1">
    <property type="nucleotide sequence ID" value="NC_019736.1"/>
</dbReference>
<dbReference type="PANTHER" id="PTHR11203:SF37">
    <property type="entry name" value="INTEGRATOR COMPLEX SUBUNIT 11"/>
    <property type="match status" value="1"/>
</dbReference>
<dbReference type="CDD" id="cd16295">
    <property type="entry name" value="TTHA0252-CPSF-like_MBL-fold"/>
    <property type="match status" value="1"/>
</dbReference>